<keyword evidence="4" id="KW-1185">Reference proteome</keyword>
<dbReference type="GO" id="GO:0016491">
    <property type="term" value="F:oxidoreductase activity"/>
    <property type="evidence" value="ECO:0007669"/>
    <property type="project" value="UniProtKB-KW"/>
</dbReference>
<protein>
    <submittedName>
        <fullName evidence="3">SDR family NAD(P)-dependent oxidoreductase</fullName>
        <ecNumber evidence="3">1.-.-.-</ecNumber>
    </submittedName>
</protein>
<gene>
    <name evidence="3" type="ORF">ACFPPC_19945</name>
</gene>
<comment type="similarity">
    <text evidence="1">Belongs to the short-chain dehydrogenases/reductases (SDR) family.</text>
</comment>
<evidence type="ECO:0000313" key="3">
    <source>
        <dbReference type="EMBL" id="MFC5394915.1"/>
    </source>
</evidence>
<dbReference type="PANTHER" id="PTHR44196:SF1">
    <property type="entry name" value="DEHYDROGENASE_REDUCTASE SDR FAMILY MEMBER 7B"/>
    <property type="match status" value="1"/>
</dbReference>
<organism evidence="3 4">
    <name type="scientific">Bosea vestrisii</name>
    <dbReference type="NCBI Taxonomy" id="151416"/>
    <lineage>
        <taxon>Bacteria</taxon>
        <taxon>Pseudomonadati</taxon>
        <taxon>Pseudomonadota</taxon>
        <taxon>Alphaproteobacteria</taxon>
        <taxon>Hyphomicrobiales</taxon>
        <taxon>Boseaceae</taxon>
        <taxon>Bosea</taxon>
    </lineage>
</organism>
<dbReference type="PANTHER" id="PTHR44196">
    <property type="entry name" value="DEHYDROGENASE/REDUCTASE SDR FAMILY MEMBER 7B"/>
    <property type="match status" value="1"/>
</dbReference>
<dbReference type="EMBL" id="JBHSLV010000033">
    <property type="protein sequence ID" value="MFC5394915.1"/>
    <property type="molecule type" value="Genomic_DNA"/>
</dbReference>
<dbReference type="EC" id="1.-.-.-" evidence="3"/>
<evidence type="ECO:0000313" key="4">
    <source>
        <dbReference type="Proteomes" id="UP001596104"/>
    </source>
</evidence>
<sequence>MPRMQPQDGIAWVTGASSGIGAAVALELARRGWTVAATARRLDKLEALALSAEGMPGRIVAHVGDVADPAAMAAVVEGIESVHGPIALAFLNAGIAPRNGPGLIDVAAFEQVFAVNLLGVVRGAAAVAERMAARGKGQIAVNASLAGYRGLPGAAAYGASKAAAIHFCEALRFDCEGHGIRLQLVNPGFVDTAMTKRNSFPMPFILPLDEAATRVVDGFSRGGFEIVFPRRLAWLMKGMRLLPYPAYFWMVRRLAGEHRGGRRDGAV</sequence>
<evidence type="ECO:0000256" key="2">
    <source>
        <dbReference type="ARBA" id="ARBA00023002"/>
    </source>
</evidence>
<comment type="caution">
    <text evidence="3">The sequence shown here is derived from an EMBL/GenBank/DDBJ whole genome shotgun (WGS) entry which is preliminary data.</text>
</comment>
<dbReference type="RefSeq" id="WP_377010516.1">
    <property type="nucleotide sequence ID" value="NZ_JBHSLV010000033.1"/>
</dbReference>
<dbReference type="PROSITE" id="PS00061">
    <property type="entry name" value="ADH_SHORT"/>
    <property type="match status" value="1"/>
</dbReference>
<proteinExistence type="inferred from homology"/>
<name>A0ABW0HD25_9HYPH</name>
<dbReference type="Pfam" id="PF00106">
    <property type="entry name" value="adh_short"/>
    <property type="match status" value="1"/>
</dbReference>
<dbReference type="InterPro" id="IPR002347">
    <property type="entry name" value="SDR_fam"/>
</dbReference>
<dbReference type="Gene3D" id="3.40.50.720">
    <property type="entry name" value="NAD(P)-binding Rossmann-like Domain"/>
    <property type="match status" value="1"/>
</dbReference>
<dbReference type="SUPFAM" id="SSF51735">
    <property type="entry name" value="NAD(P)-binding Rossmann-fold domains"/>
    <property type="match status" value="1"/>
</dbReference>
<dbReference type="PRINTS" id="PR00081">
    <property type="entry name" value="GDHRDH"/>
</dbReference>
<dbReference type="Proteomes" id="UP001596104">
    <property type="component" value="Unassembled WGS sequence"/>
</dbReference>
<reference evidence="4" key="1">
    <citation type="journal article" date="2019" name="Int. J. Syst. Evol. Microbiol.">
        <title>The Global Catalogue of Microorganisms (GCM) 10K type strain sequencing project: providing services to taxonomists for standard genome sequencing and annotation.</title>
        <authorList>
            <consortium name="The Broad Institute Genomics Platform"/>
            <consortium name="The Broad Institute Genome Sequencing Center for Infectious Disease"/>
            <person name="Wu L."/>
            <person name="Ma J."/>
        </authorList>
    </citation>
    <scope>NUCLEOTIDE SEQUENCE [LARGE SCALE GENOMIC DNA]</scope>
    <source>
        <strain evidence="4">CGMCC 1.16326</strain>
    </source>
</reference>
<accession>A0ABW0HD25</accession>
<evidence type="ECO:0000256" key="1">
    <source>
        <dbReference type="ARBA" id="ARBA00006484"/>
    </source>
</evidence>
<dbReference type="InterPro" id="IPR036291">
    <property type="entry name" value="NAD(P)-bd_dom_sf"/>
</dbReference>
<dbReference type="InterPro" id="IPR020904">
    <property type="entry name" value="Sc_DH/Rdtase_CS"/>
</dbReference>
<keyword evidence="2 3" id="KW-0560">Oxidoreductase</keyword>